<dbReference type="InterPro" id="IPR007423">
    <property type="entry name" value="Sel_put"/>
</dbReference>
<dbReference type="PANTHER" id="PTHR38453">
    <property type="entry name" value="CYTOPLASMIC PROTEIN-RELATED"/>
    <property type="match status" value="1"/>
</dbReference>
<name>A0A1H8UK29_9BRAD</name>
<gene>
    <name evidence="1" type="ORF">SAMN05444123_107102</name>
</gene>
<evidence type="ECO:0000313" key="1">
    <source>
        <dbReference type="EMBL" id="SEP03531.1"/>
    </source>
</evidence>
<evidence type="ECO:0000313" key="2">
    <source>
        <dbReference type="Proteomes" id="UP000199615"/>
    </source>
</evidence>
<accession>A0A1H8UK29</accession>
<sequence length="66" mass="7808">MRDLMALKEWSVRAARLMVGIPDYQTYVEHRQEQHPDKPIMSYGEFFVERQNARFAVGKGRFRGCC</sequence>
<keyword evidence="2" id="KW-1185">Reference proteome</keyword>
<dbReference type="EMBL" id="FODT01000007">
    <property type="protein sequence ID" value="SEP03531.1"/>
    <property type="molecule type" value="Genomic_DNA"/>
</dbReference>
<dbReference type="AlphaFoldDB" id="A0A1H8UK29"/>
<dbReference type="Pfam" id="PF04328">
    <property type="entry name" value="Sel_put"/>
    <property type="match status" value="1"/>
</dbReference>
<dbReference type="RefSeq" id="WP_430715333.1">
    <property type="nucleotide sequence ID" value="NZ_FODT01000007.1"/>
</dbReference>
<proteinExistence type="predicted"/>
<dbReference type="Proteomes" id="UP000199615">
    <property type="component" value="Unassembled WGS sequence"/>
</dbReference>
<dbReference type="PANTHER" id="PTHR38453:SF1">
    <property type="entry name" value="CYTOPLASMIC PROTEIN"/>
    <property type="match status" value="1"/>
</dbReference>
<reference evidence="2" key="1">
    <citation type="submission" date="2016-10" db="EMBL/GenBank/DDBJ databases">
        <authorList>
            <person name="Varghese N."/>
            <person name="Submissions S."/>
        </authorList>
    </citation>
    <scope>NUCLEOTIDE SEQUENCE [LARGE SCALE GENOMIC DNA]</scope>
    <source>
        <strain evidence="2">DSM 123</strain>
    </source>
</reference>
<organism evidence="1 2">
    <name type="scientific">Rhodopseudomonas pseudopalustris</name>
    <dbReference type="NCBI Taxonomy" id="1513892"/>
    <lineage>
        <taxon>Bacteria</taxon>
        <taxon>Pseudomonadati</taxon>
        <taxon>Pseudomonadota</taxon>
        <taxon>Alphaproteobacteria</taxon>
        <taxon>Hyphomicrobiales</taxon>
        <taxon>Nitrobacteraceae</taxon>
        <taxon>Rhodopseudomonas</taxon>
    </lineage>
</organism>
<protein>
    <submittedName>
        <fullName evidence="1">Uncharacterized short protein YbdD, DUF466 family</fullName>
    </submittedName>
</protein>